<dbReference type="GO" id="GO:0019068">
    <property type="term" value="P:virion assembly"/>
    <property type="evidence" value="ECO:0007669"/>
    <property type="project" value="InterPro"/>
</dbReference>
<gene>
    <name evidence="1" type="ORF">TG4357_02657</name>
</gene>
<proteinExistence type="predicted"/>
<protein>
    <submittedName>
        <fullName evidence="1">Uncharacterized protein</fullName>
    </submittedName>
</protein>
<dbReference type="Pfam" id="PF05354">
    <property type="entry name" value="Phage_attach"/>
    <property type="match status" value="1"/>
</dbReference>
<dbReference type="EMBL" id="CYSA01000025">
    <property type="protein sequence ID" value="CUH66817.1"/>
    <property type="molecule type" value="Genomic_DNA"/>
</dbReference>
<dbReference type="Proteomes" id="UP000051587">
    <property type="component" value="Unassembled WGS sequence"/>
</dbReference>
<accession>A0A0P1FFU5</accession>
<evidence type="ECO:0000313" key="1">
    <source>
        <dbReference type="EMBL" id="CUH66817.1"/>
    </source>
</evidence>
<reference evidence="1 2" key="1">
    <citation type="submission" date="2015-09" db="EMBL/GenBank/DDBJ databases">
        <authorList>
            <consortium name="Swine Surveillance"/>
        </authorList>
    </citation>
    <scope>NUCLEOTIDE SEQUENCE [LARGE SCALE GENOMIC DNA]</scope>
    <source>
        <strain evidence="1 2">CECT 4357</strain>
    </source>
</reference>
<organism evidence="1 2">
    <name type="scientific">Thalassovita gelatinovora</name>
    <name type="common">Thalassobius gelatinovorus</name>
    <dbReference type="NCBI Taxonomy" id="53501"/>
    <lineage>
        <taxon>Bacteria</taxon>
        <taxon>Pseudomonadati</taxon>
        <taxon>Pseudomonadota</taxon>
        <taxon>Alphaproteobacteria</taxon>
        <taxon>Rhodobacterales</taxon>
        <taxon>Roseobacteraceae</taxon>
        <taxon>Thalassovita</taxon>
    </lineage>
</organism>
<evidence type="ECO:0000313" key="2">
    <source>
        <dbReference type="Proteomes" id="UP000051587"/>
    </source>
</evidence>
<dbReference type="RefSeq" id="WP_058263368.1">
    <property type="nucleotide sequence ID" value="NZ_FOFW01000005.1"/>
</dbReference>
<dbReference type="AlphaFoldDB" id="A0A0P1FFU5"/>
<keyword evidence="2" id="KW-1185">Reference proteome</keyword>
<dbReference type="InterPro" id="IPR008018">
    <property type="entry name" value="Phage_tail_attach_FII"/>
</dbReference>
<dbReference type="STRING" id="53501.SAMN04488043_105194"/>
<sequence length="112" mass="12052">MARVFKGMAGVLNKALGAPVTIIPQAGEEYVLLGIFRREPIEVATSEGEATLMLASSLKVRRDQADGLNTDDLVEPSVLPGARYRVGNIVPSASPADDGFLYCELLREEGEF</sequence>
<name>A0A0P1FFU5_THAGE</name>